<dbReference type="GO" id="GO:0005829">
    <property type="term" value="C:cytosol"/>
    <property type="evidence" value="ECO:0007669"/>
    <property type="project" value="GOC"/>
</dbReference>
<feature type="region of interest" description="Disordered" evidence="7">
    <location>
        <begin position="1286"/>
        <end position="1312"/>
    </location>
</feature>
<dbReference type="STRING" id="401625.A0A0P1BRA1"/>
<dbReference type="Proteomes" id="UP000054845">
    <property type="component" value="Unassembled WGS sequence"/>
</dbReference>
<evidence type="ECO:0000256" key="2">
    <source>
        <dbReference type="ARBA" id="ARBA00022448"/>
    </source>
</evidence>
<feature type="compositionally biased region" description="Polar residues" evidence="7">
    <location>
        <begin position="1909"/>
        <end position="1923"/>
    </location>
</feature>
<evidence type="ECO:0000256" key="7">
    <source>
        <dbReference type="SAM" id="MobiDB-lite"/>
    </source>
</evidence>
<dbReference type="PANTHER" id="PTHR14042:SF24">
    <property type="entry name" value="PROTEIN DOPEY-1 HOMOLOG"/>
    <property type="match status" value="1"/>
</dbReference>
<evidence type="ECO:0000313" key="12">
    <source>
        <dbReference type="Proteomes" id="UP000054845"/>
    </source>
</evidence>
<comment type="subcellular location">
    <subcellularLocation>
        <location evidence="1">Golgi apparatus membrane</location>
        <topology evidence="1">Peripheral membrane protein</topology>
    </subcellularLocation>
</comment>
<evidence type="ECO:0000259" key="9">
    <source>
        <dbReference type="Pfam" id="PF24597"/>
    </source>
</evidence>
<dbReference type="InterPro" id="IPR056458">
    <property type="entry name" value="TPR_DOP1_M"/>
</dbReference>
<feature type="region of interest" description="Disordered" evidence="7">
    <location>
        <begin position="1144"/>
        <end position="1164"/>
    </location>
</feature>
<evidence type="ECO:0000256" key="5">
    <source>
        <dbReference type="ARBA" id="ARBA00023136"/>
    </source>
</evidence>
<evidence type="ECO:0000256" key="1">
    <source>
        <dbReference type="ARBA" id="ARBA00004395"/>
    </source>
</evidence>
<dbReference type="Pfam" id="PF24598">
    <property type="entry name" value="DOP1_C"/>
    <property type="match status" value="1"/>
</dbReference>
<dbReference type="GO" id="GO:0015031">
    <property type="term" value="P:protein transport"/>
    <property type="evidence" value="ECO:0007669"/>
    <property type="project" value="UniProtKB-KW"/>
</dbReference>
<evidence type="ECO:0000256" key="4">
    <source>
        <dbReference type="ARBA" id="ARBA00023034"/>
    </source>
</evidence>
<feature type="domain" description="DOP1 N-terminal" evidence="8">
    <location>
        <begin position="137"/>
        <end position="449"/>
    </location>
</feature>
<dbReference type="InterPro" id="IPR056457">
    <property type="entry name" value="DOP1_C"/>
</dbReference>
<feature type="domain" description="DOP1-like C-terminal" evidence="10">
    <location>
        <begin position="1485"/>
        <end position="1974"/>
    </location>
</feature>
<dbReference type="GO" id="GO:0000139">
    <property type="term" value="C:Golgi membrane"/>
    <property type="evidence" value="ECO:0007669"/>
    <property type="project" value="UniProtKB-SubCell"/>
</dbReference>
<keyword evidence="4" id="KW-0333">Golgi apparatus</keyword>
<keyword evidence="12" id="KW-1185">Reference proteome</keyword>
<evidence type="ECO:0000259" key="8">
    <source>
        <dbReference type="Pfam" id="PF04118"/>
    </source>
</evidence>
<feature type="region of interest" description="Disordered" evidence="7">
    <location>
        <begin position="1"/>
        <end position="96"/>
    </location>
</feature>
<sequence length="1999" mass="218020">MSGNPVQRSGVPSAASTSLARHASNASLQSSKSQSGHSASASTRGPPLAISSASVSSSPQASPRLSSNNALPVSGNGRSLAVGGRSNGGGKGKASVSTPTALVGNVFIGEESVWKSSAAKRAEKAWAVQSEKTLQSDSKFKKYASSVEKALASFESVAEWADFIAFLARLLKTLQAFPQFAAIPRKLIVAKRLSQCLNPALPSGVHARALEVYAHIFEIIGSEGIRRDLAVWSPGLLPFFQSASTSIKPTVLGLFEKFYLPLEEDLRPVTRALLLALLPGLEEDTGEFFDRVLRLLDRLQLLVKQPFFLQNVWLILVSSPSIRLAALNYLSRRLPPLNGPFTQKDVVGGIVKSSGDLAQVGHAHASDVVGRDIGLLARAFAAALEDPVLLVRRAALDLLVTHLRLDSHTFKKLIPSEEQVGIVRASMTVVLRRDLSLNRRLYAWLLGPSEDPQAQRAYLREHALALVRQALIEDVYAEPLVESMVNETALSQEDVDADVEARQRPLRIFVSLLDKWEIGQALTNDLVIDLLRALQSQLAEDLNPRPVGVGEILTTAKMLFEVIDPFATYRQFFSALHAEMSFRDESSQGSGSSTSAIVLLQFVLQTFRVHDEETRQIHIPVLVSALAELVEEAAQPDTELSEGQQRLLDQALDLTSELLNLIPARVFVCEAVQSVETTESQRAFSKGPRGFVDKAKTFYGERGVDVSADEAAAKYIGFHDPEVLKDLLDTCARIPMRLARYPKLFINGLRLTTELLAVYDAAEEPSVRVLAPSARSESNSGLKVGAHTAEAGVAWDAAGWGRALMVRLEDAEAFEEVDHIIDGLIAAATCRPLVTKLSIGDRSQVVLILNKLQSFLQPGFAPYHVRAIELLWTVQQLARGHHVEAIFSENICTRKASIRQRWLNAFGVLWAMTDERDASLTALRIPLLRVAEGLHSDCASTRHSSEAWLRTYMKSYLPLLEPLVAAMHHPSSRAADQQCVASSEADDTSGLLAYPQPFDYDDHGHALQLLLCLLQFGGSVFLASARGARLKVGHLRSAAMDYDLLAKHEEEDTYLDAIIEGTLLDIRSRPASDVEAAYAFQHLQSVLRSLDILQIIAGEAQLSVAALEAAETRIMQRLISSSTTEQTQLQAKLLRVLHTVSKARGNSSSKAHRGGTGSIINSRQSARSDSAVAAKGIQPHPLLLRALREGLSIGPNADALSAWAEFACNITQLYPSAEQKLLLPLAEHICALLRSAIDKIDLAFGLADALPPPNAICGVTDGTIASLLNVAERALASSLAKDRGPFAGEAPGTVGDGDANSTPAPSVNEKSDAAPSAGLFGYVSNVFSSESSAATNSASPAVAANALSRTLHHVVRTLHKLYSTVRADRKLPLDSRGLAFEAMAPRVRARCRRTLERLYRTHSGEVVESLIDCWDSDARQEGAEASADAQCTFAILTFLAPSAQMVVTFLCDVLNTRTSTSISLSEKRARGGTEFIVSETTLFCFLEVYLSRLDQTSATQVWPVVNILVKEITKNSASHKARIFPTLRVLTTIGEKLSQTSPPEDKLVRRELAEHVVALTDLAITISGRSFDAKTWMRRSGKDTDVLSVNGDGKSTPDDRMAQSLTEPAQASGLLPQLINDYLATRILPALRKFGVHQDKVLAICTNAIYYIVAPSLKSRDEALDIDVHALKVLRELTRQSGALKTWRGLVADTFGDPRFFSMAPKASIGWQPIVFALHNSDRERFIELLNKAVAPPSANIFANRETETLTRCLNMRRASFVIFSGPKDHFIPLLPSIQEKVVDILRTSNADRSAAEVYLCMRVLLRSFSTQHLAGFWPVIITEMMRLFESLSDELPADGSDALHSVLSACKFLDLLLTLQTDDFQIHQWMFITDTSDVVYPSDDWAPESVMERVASIIEERRPAPPQRGSQTTSSVLKTSAADSAGAVPPLQKRGSRAGPLRRPLLCSTRSVQSIEALQHFFAHVSLASYESTRACTSVDFEAIDDALRSEFFDLHVA</sequence>
<evidence type="ECO:0000259" key="10">
    <source>
        <dbReference type="Pfam" id="PF24598"/>
    </source>
</evidence>
<evidence type="ECO:0000256" key="3">
    <source>
        <dbReference type="ARBA" id="ARBA00022927"/>
    </source>
</evidence>
<evidence type="ECO:0000256" key="6">
    <source>
        <dbReference type="ARBA" id="ARBA00046326"/>
    </source>
</evidence>
<protein>
    <submittedName>
        <fullName evidence="11">Dopey and related predicted leucine zipper transcription factors</fullName>
    </submittedName>
</protein>
<dbReference type="SUPFAM" id="SSF48371">
    <property type="entry name" value="ARM repeat"/>
    <property type="match status" value="2"/>
</dbReference>
<feature type="domain" description="DOP1-like middle TPR" evidence="9">
    <location>
        <begin position="500"/>
        <end position="680"/>
    </location>
</feature>
<evidence type="ECO:0000313" key="11">
    <source>
        <dbReference type="EMBL" id="CEH18796.1"/>
    </source>
</evidence>
<feature type="region of interest" description="Disordered" evidence="7">
    <location>
        <begin position="1900"/>
        <end position="1940"/>
    </location>
</feature>
<keyword evidence="3" id="KW-0653">Protein transport</keyword>
<comment type="similarity">
    <text evidence="6">Belongs to the DOP1 family.</text>
</comment>
<accession>A0A0P1BRA1</accession>
<dbReference type="GO" id="GO:0005768">
    <property type="term" value="C:endosome"/>
    <property type="evidence" value="ECO:0007669"/>
    <property type="project" value="TreeGrafter"/>
</dbReference>
<dbReference type="InterPro" id="IPR016024">
    <property type="entry name" value="ARM-type_fold"/>
</dbReference>
<organism evidence="11 12">
    <name type="scientific">Ceraceosorus bombacis</name>
    <dbReference type="NCBI Taxonomy" id="401625"/>
    <lineage>
        <taxon>Eukaryota</taxon>
        <taxon>Fungi</taxon>
        <taxon>Dikarya</taxon>
        <taxon>Basidiomycota</taxon>
        <taxon>Ustilaginomycotina</taxon>
        <taxon>Exobasidiomycetes</taxon>
        <taxon>Ceraceosorales</taxon>
        <taxon>Ceraceosoraceae</taxon>
        <taxon>Ceraceosorus</taxon>
    </lineage>
</organism>
<name>A0A0P1BRA1_9BASI</name>
<keyword evidence="2" id="KW-0813">Transport</keyword>
<dbReference type="InterPro" id="IPR007249">
    <property type="entry name" value="DOP1_N"/>
</dbReference>
<feature type="compositionally biased region" description="Low complexity" evidence="7">
    <location>
        <begin position="23"/>
        <end position="67"/>
    </location>
</feature>
<dbReference type="InterPro" id="IPR040314">
    <property type="entry name" value="DOP1"/>
</dbReference>
<proteinExistence type="inferred from homology"/>
<dbReference type="EMBL" id="CCYA01000276">
    <property type="protein sequence ID" value="CEH18796.1"/>
    <property type="molecule type" value="Genomic_DNA"/>
</dbReference>
<dbReference type="GO" id="GO:0005802">
    <property type="term" value="C:trans-Golgi network"/>
    <property type="evidence" value="ECO:0007669"/>
    <property type="project" value="TreeGrafter"/>
</dbReference>
<dbReference type="GO" id="GO:0006895">
    <property type="term" value="P:Golgi to endosome transport"/>
    <property type="evidence" value="ECO:0007669"/>
    <property type="project" value="InterPro"/>
</dbReference>
<dbReference type="PANTHER" id="PTHR14042">
    <property type="entry name" value="DOPEY-RELATED"/>
    <property type="match status" value="1"/>
</dbReference>
<dbReference type="Pfam" id="PF24597">
    <property type="entry name" value="TPR_DOP1_M"/>
    <property type="match status" value="1"/>
</dbReference>
<dbReference type="OrthoDB" id="297643at2759"/>
<reference evidence="11 12" key="1">
    <citation type="submission" date="2014-09" db="EMBL/GenBank/DDBJ databases">
        <authorList>
            <person name="Magalhaes I.L.F."/>
            <person name="Oliveira U."/>
            <person name="Santos F.R."/>
            <person name="Vidigal T.H.D.A."/>
            <person name="Brescovit A.D."/>
            <person name="Santos A.J."/>
        </authorList>
    </citation>
    <scope>NUCLEOTIDE SEQUENCE [LARGE SCALE GENOMIC DNA]</scope>
</reference>
<dbReference type="Pfam" id="PF04118">
    <property type="entry name" value="Dopey_N"/>
    <property type="match status" value="1"/>
</dbReference>
<keyword evidence="5" id="KW-0472">Membrane</keyword>